<sequence>MQQSDLVRAVVANHHIFMLTSERIAATLAAHGLTQATAQALWAIDPDETPPSMTTMTERLFCNAPNLTFVAGQLIKRGLVSRSVDPADRRSRVLSLTEEGRRVRADIVRVTLQQSPFAALDPAQLATIASITDEVLAHSVAEREG</sequence>
<feature type="domain" description="HTH marR-type" evidence="1">
    <location>
        <begin position="3"/>
        <end position="137"/>
    </location>
</feature>
<evidence type="ECO:0000313" key="2">
    <source>
        <dbReference type="EMBL" id="AYF99243.1"/>
    </source>
</evidence>
<evidence type="ECO:0000313" key="3">
    <source>
        <dbReference type="Proteomes" id="UP000278886"/>
    </source>
</evidence>
<dbReference type="GO" id="GO:0006950">
    <property type="term" value="P:response to stress"/>
    <property type="evidence" value="ECO:0007669"/>
    <property type="project" value="TreeGrafter"/>
</dbReference>
<dbReference type="InterPro" id="IPR036388">
    <property type="entry name" value="WH-like_DNA-bd_sf"/>
</dbReference>
<gene>
    <name evidence="2" type="ORF">D7I47_13905</name>
</gene>
<dbReference type="KEGG" id="lyd:D7I47_13905"/>
<dbReference type="PANTHER" id="PTHR33164:SF99">
    <property type="entry name" value="MARR FAMILY REGULATORY PROTEIN"/>
    <property type="match status" value="1"/>
</dbReference>
<name>A0A387BA53_9MICO</name>
<accession>A0A387BA53</accession>
<dbReference type="GO" id="GO:0003700">
    <property type="term" value="F:DNA-binding transcription factor activity"/>
    <property type="evidence" value="ECO:0007669"/>
    <property type="project" value="InterPro"/>
</dbReference>
<proteinExistence type="predicted"/>
<organism evidence="2 3">
    <name type="scientific">Protaetiibacter intestinalis</name>
    <dbReference type="NCBI Taxonomy" id="2419774"/>
    <lineage>
        <taxon>Bacteria</taxon>
        <taxon>Bacillati</taxon>
        <taxon>Actinomycetota</taxon>
        <taxon>Actinomycetes</taxon>
        <taxon>Micrococcales</taxon>
        <taxon>Microbacteriaceae</taxon>
        <taxon>Protaetiibacter</taxon>
    </lineage>
</organism>
<dbReference type="Proteomes" id="UP000278886">
    <property type="component" value="Chromosome"/>
</dbReference>
<protein>
    <submittedName>
        <fullName evidence="2">MarR family transcriptional regulator</fullName>
    </submittedName>
</protein>
<dbReference type="Gene3D" id="1.10.10.10">
    <property type="entry name" value="Winged helix-like DNA-binding domain superfamily/Winged helix DNA-binding domain"/>
    <property type="match status" value="1"/>
</dbReference>
<dbReference type="PANTHER" id="PTHR33164">
    <property type="entry name" value="TRANSCRIPTIONAL REGULATOR, MARR FAMILY"/>
    <property type="match status" value="1"/>
</dbReference>
<dbReference type="RefSeq" id="WP_120763612.1">
    <property type="nucleotide sequence ID" value="NZ_CP032630.1"/>
</dbReference>
<dbReference type="EMBL" id="CP032630">
    <property type="protein sequence ID" value="AYF99243.1"/>
    <property type="molecule type" value="Genomic_DNA"/>
</dbReference>
<dbReference type="PROSITE" id="PS50995">
    <property type="entry name" value="HTH_MARR_2"/>
    <property type="match status" value="1"/>
</dbReference>
<dbReference type="OrthoDB" id="3821431at2"/>
<dbReference type="Pfam" id="PF12802">
    <property type="entry name" value="MarR_2"/>
    <property type="match status" value="1"/>
</dbReference>
<dbReference type="AlphaFoldDB" id="A0A387BA53"/>
<dbReference type="InterPro" id="IPR036390">
    <property type="entry name" value="WH_DNA-bd_sf"/>
</dbReference>
<reference evidence="3" key="1">
    <citation type="submission" date="2018-09" db="EMBL/GenBank/DDBJ databases">
        <title>Genome sequencing of strain 2DFWR-13.</title>
        <authorList>
            <person name="Heo J."/>
            <person name="Kim S.-J."/>
            <person name="Kwon S.-W."/>
        </authorList>
    </citation>
    <scope>NUCLEOTIDE SEQUENCE [LARGE SCALE GENOMIC DNA]</scope>
    <source>
        <strain evidence="3">2DFWR-13</strain>
    </source>
</reference>
<evidence type="ECO:0000259" key="1">
    <source>
        <dbReference type="PROSITE" id="PS50995"/>
    </source>
</evidence>
<dbReference type="SUPFAM" id="SSF46785">
    <property type="entry name" value="Winged helix' DNA-binding domain"/>
    <property type="match status" value="1"/>
</dbReference>
<dbReference type="SMART" id="SM00347">
    <property type="entry name" value="HTH_MARR"/>
    <property type="match status" value="1"/>
</dbReference>
<keyword evidence="3" id="KW-1185">Reference proteome</keyword>
<dbReference type="InterPro" id="IPR039422">
    <property type="entry name" value="MarR/SlyA-like"/>
</dbReference>
<dbReference type="InterPro" id="IPR000835">
    <property type="entry name" value="HTH_MarR-typ"/>
</dbReference>